<gene>
    <name evidence="2" type="ORF">BCR34DRAFT_628981</name>
</gene>
<feature type="transmembrane region" description="Helical" evidence="1">
    <location>
        <begin position="256"/>
        <end position="277"/>
    </location>
</feature>
<feature type="transmembrane region" description="Helical" evidence="1">
    <location>
        <begin position="143"/>
        <end position="168"/>
    </location>
</feature>
<evidence type="ECO:0000313" key="2">
    <source>
        <dbReference type="EMBL" id="ORX95700.1"/>
    </source>
</evidence>
<evidence type="ECO:0000313" key="3">
    <source>
        <dbReference type="Proteomes" id="UP000193144"/>
    </source>
</evidence>
<feature type="transmembrane region" description="Helical" evidence="1">
    <location>
        <begin position="101"/>
        <end position="123"/>
    </location>
</feature>
<comment type="caution">
    <text evidence="2">The sequence shown here is derived from an EMBL/GenBank/DDBJ whole genome shotgun (WGS) entry which is preliminary data.</text>
</comment>
<reference evidence="2 3" key="1">
    <citation type="submission" date="2016-07" db="EMBL/GenBank/DDBJ databases">
        <title>Pervasive Adenine N6-methylation of Active Genes in Fungi.</title>
        <authorList>
            <consortium name="DOE Joint Genome Institute"/>
            <person name="Mondo S.J."/>
            <person name="Dannebaum R.O."/>
            <person name="Kuo R.C."/>
            <person name="Labutti K."/>
            <person name="Haridas S."/>
            <person name="Kuo A."/>
            <person name="Salamov A."/>
            <person name="Ahrendt S.R."/>
            <person name="Lipzen A."/>
            <person name="Sullivan W."/>
            <person name="Andreopoulos W.B."/>
            <person name="Clum A."/>
            <person name="Lindquist E."/>
            <person name="Daum C."/>
            <person name="Ramamoorthy G.K."/>
            <person name="Gryganskyi A."/>
            <person name="Culley D."/>
            <person name="Magnuson J.K."/>
            <person name="James T.Y."/>
            <person name="O'Malley M.A."/>
            <person name="Stajich J.E."/>
            <person name="Spatafora J.W."/>
            <person name="Visel A."/>
            <person name="Grigoriev I.V."/>
        </authorList>
    </citation>
    <scope>NUCLEOTIDE SEQUENCE [LARGE SCALE GENOMIC DNA]</scope>
    <source>
        <strain evidence="2 3">CBS 115471</strain>
    </source>
</reference>
<sequence length="289" mass="32146">MALHSLTGLGQVYDDRGRFFLRRPAAYVKDHFLDTELKDYVWRPFLDPLTIGLGDQQLITGYAALTSSSFSNYICAISSSPHLAALISLRKYFLRYKLIARVRITLIIAFALFLLAPMIAAIAKPTMGVRGSGQEIAEREQDHAQWLFFIVPMFLTVLGFSTALVCVLHRPRQSPLGSPGRRGSSSSSNQLPIIGRIAKSSSIARVSSNNPAILIIYDLFLNPLIVFMVKSQKFAKPEDETEWYGLQDGGENTWGLGQTLSVIMLLLPAMSATQIYLEGRHDIRGHSEL</sequence>
<keyword evidence="1" id="KW-0472">Membrane</keyword>
<keyword evidence="1" id="KW-0812">Transmembrane</keyword>
<evidence type="ECO:0000256" key="1">
    <source>
        <dbReference type="SAM" id="Phobius"/>
    </source>
</evidence>
<organism evidence="2 3">
    <name type="scientific">Clohesyomyces aquaticus</name>
    <dbReference type="NCBI Taxonomy" id="1231657"/>
    <lineage>
        <taxon>Eukaryota</taxon>
        <taxon>Fungi</taxon>
        <taxon>Dikarya</taxon>
        <taxon>Ascomycota</taxon>
        <taxon>Pezizomycotina</taxon>
        <taxon>Dothideomycetes</taxon>
        <taxon>Pleosporomycetidae</taxon>
        <taxon>Pleosporales</taxon>
        <taxon>Lindgomycetaceae</taxon>
        <taxon>Clohesyomyces</taxon>
    </lineage>
</organism>
<dbReference type="OrthoDB" id="5427664at2759"/>
<proteinExistence type="predicted"/>
<dbReference type="AlphaFoldDB" id="A0A1Y1YCE2"/>
<keyword evidence="1" id="KW-1133">Transmembrane helix</keyword>
<accession>A0A1Y1YCE2</accession>
<dbReference type="STRING" id="1231657.A0A1Y1YCE2"/>
<feature type="transmembrane region" description="Helical" evidence="1">
    <location>
        <begin position="212"/>
        <end position="229"/>
    </location>
</feature>
<dbReference type="Proteomes" id="UP000193144">
    <property type="component" value="Unassembled WGS sequence"/>
</dbReference>
<name>A0A1Y1YCE2_9PLEO</name>
<dbReference type="EMBL" id="MCFA01000272">
    <property type="protein sequence ID" value="ORX95700.1"/>
    <property type="molecule type" value="Genomic_DNA"/>
</dbReference>
<protein>
    <submittedName>
        <fullName evidence="2">Uncharacterized protein</fullName>
    </submittedName>
</protein>
<keyword evidence="3" id="KW-1185">Reference proteome</keyword>